<evidence type="ECO:0000256" key="6">
    <source>
        <dbReference type="ARBA" id="ARBA00022989"/>
    </source>
</evidence>
<sequence>MLSPIFLGRAASCLVTKDFGGILKNVGYTASFNYLSKILAEAQSLLYIEVQQMASVELNEITFSHLQSLSLQWHLKKKMGNVIRSMDRGIDGATNLMSFGVLRLFPALGECLAVCLIFLLHFKTRVLAALLFLALSMYGFLTIRITLWRGKLRKEANIRDNKFHDIATDCLVNFETVKYFNNEKFETSRYTKAVEVFQRYGAQITTSLSVINLSQQAIQQGTIFFGLVLAGQQLLSDPTEPNVFGQFVAVNAYLLNVFAPLNVLGTIYNVVVKSVTDLKNLAQLLGEEADVTDAPHAVPLPVTSSFCKTTNGLPQGDCVAVKGEWKECCSPPALSVEFKNVGFRYKGQPLDHALRNLDFCIPAGSTCGFVGHTGAGKTSIARLVFRFFDPHEGEVCISGHNIAKFQQSSVRGCIGVVPQDTVLFNDTILHNISYGKPTATLEEIENAADLAKLREFIDHQPLGWDTMVGERGLKLSGGEKQRLAIARCFLKNPPIVILDEATSALDSKTELAIQDALRKLKQDRTTLIIAHRLSSVRHADMIVVMNKGMVVEKGTHEELMSNKGEYSVLWNTQMTPKTANSCDQNTSDQPSPNEQSCCRSINGDQTLSAAYKSITEDNSRSDTNGRCC</sequence>
<dbReference type="AlphaFoldDB" id="A0A7S2QR26"/>
<dbReference type="Pfam" id="PF00664">
    <property type="entry name" value="ABC_membrane"/>
    <property type="match status" value="1"/>
</dbReference>
<evidence type="ECO:0000259" key="11">
    <source>
        <dbReference type="PROSITE" id="PS50929"/>
    </source>
</evidence>
<keyword evidence="2" id="KW-0813">Transport</keyword>
<evidence type="ECO:0000256" key="3">
    <source>
        <dbReference type="ARBA" id="ARBA00022692"/>
    </source>
</evidence>
<dbReference type="SMART" id="SM00382">
    <property type="entry name" value="AAA"/>
    <property type="match status" value="1"/>
</dbReference>
<evidence type="ECO:0000256" key="7">
    <source>
        <dbReference type="ARBA" id="ARBA00023136"/>
    </source>
</evidence>
<gene>
    <name evidence="12" type="ORF">LABB0372_LOCUS606</name>
</gene>
<dbReference type="InterPro" id="IPR011527">
    <property type="entry name" value="ABC1_TM_dom"/>
</dbReference>
<dbReference type="GO" id="GO:0140359">
    <property type="term" value="F:ABC-type transporter activity"/>
    <property type="evidence" value="ECO:0007669"/>
    <property type="project" value="InterPro"/>
</dbReference>
<evidence type="ECO:0000259" key="10">
    <source>
        <dbReference type="PROSITE" id="PS50893"/>
    </source>
</evidence>
<dbReference type="GO" id="GO:0016887">
    <property type="term" value="F:ATP hydrolysis activity"/>
    <property type="evidence" value="ECO:0007669"/>
    <property type="project" value="InterPro"/>
</dbReference>
<dbReference type="InterPro" id="IPR027417">
    <property type="entry name" value="P-loop_NTPase"/>
</dbReference>
<name>A0A7S2QR26_9APIC</name>
<keyword evidence="7 9" id="KW-0472">Membrane</keyword>
<dbReference type="InterPro" id="IPR036640">
    <property type="entry name" value="ABC1_TM_sf"/>
</dbReference>
<keyword evidence="5" id="KW-0067">ATP-binding</keyword>
<dbReference type="PROSITE" id="PS00211">
    <property type="entry name" value="ABC_TRANSPORTER_1"/>
    <property type="match status" value="1"/>
</dbReference>
<dbReference type="GO" id="GO:0016020">
    <property type="term" value="C:membrane"/>
    <property type="evidence" value="ECO:0007669"/>
    <property type="project" value="UniProtKB-SubCell"/>
</dbReference>
<dbReference type="Pfam" id="PF00005">
    <property type="entry name" value="ABC_tran"/>
    <property type="match status" value="1"/>
</dbReference>
<dbReference type="Gene3D" id="1.20.1560.10">
    <property type="entry name" value="ABC transporter type 1, transmembrane domain"/>
    <property type="match status" value="1"/>
</dbReference>
<dbReference type="GO" id="GO:0005524">
    <property type="term" value="F:ATP binding"/>
    <property type="evidence" value="ECO:0007669"/>
    <property type="project" value="UniProtKB-KW"/>
</dbReference>
<dbReference type="InterPro" id="IPR017871">
    <property type="entry name" value="ABC_transporter-like_CS"/>
</dbReference>
<keyword evidence="6 9" id="KW-1133">Transmembrane helix</keyword>
<feature type="transmembrane region" description="Helical" evidence="9">
    <location>
        <begin position="96"/>
        <end position="120"/>
    </location>
</feature>
<dbReference type="SUPFAM" id="SSF90123">
    <property type="entry name" value="ABC transporter transmembrane region"/>
    <property type="match status" value="1"/>
</dbReference>
<organism evidence="12">
    <name type="scientific">Lankesteria abbotti</name>
    <dbReference type="NCBI Taxonomy" id="340204"/>
    <lineage>
        <taxon>Eukaryota</taxon>
        <taxon>Sar</taxon>
        <taxon>Alveolata</taxon>
        <taxon>Apicomplexa</taxon>
        <taxon>Conoidasida</taxon>
        <taxon>Gregarinasina</taxon>
        <taxon>Eugregarinorida</taxon>
        <taxon>Lecudinidae</taxon>
        <taxon>Lankesteria</taxon>
    </lineage>
</organism>
<evidence type="ECO:0000256" key="8">
    <source>
        <dbReference type="ARBA" id="ARBA00024363"/>
    </source>
</evidence>
<evidence type="ECO:0000256" key="5">
    <source>
        <dbReference type="ARBA" id="ARBA00022840"/>
    </source>
</evidence>
<evidence type="ECO:0000256" key="2">
    <source>
        <dbReference type="ARBA" id="ARBA00022448"/>
    </source>
</evidence>
<accession>A0A7S2QR26</accession>
<protein>
    <recommendedName>
        <fullName evidence="13">ABC transporter domain-containing protein</fullName>
    </recommendedName>
</protein>
<dbReference type="PANTHER" id="PTHR24221:SF503">
    <property type="entry name" value="MITOCHONDRIAL POTASSIUM CHANNEL ATP-BINDING SUBUNIT"/>
    <property type="match status" value="1"/>
</dbReference>
<reference evidence="12" key="1">
    <citation type="submission" date="2021-01" db="EMBL/GenBank/DDBJ databases">
        <authorList>
            <person name="Corre E."/>
            <person name="Pelletier E."/>
            <person name="Niang G."/>
            <person name="Scheremetjew M."/>
            <person name="Finn R."/>
            <person name="Kale V."/>
            <person name="Holt S."/>
            <person name="Cochrane G."/>
            <person name="Meng A."/>
            <person name="Brown T."/>
            <person name="Cohen L."/>
        </authorList>
    </citation>
    <scope>NUCLEOTIDE SEQUENCE</scope>
    <source>
        <strain evidence="12">Grappler Inlet BC</strain>
    </source>
</reference>
<dbReference type="PROSITE" id="PS50893">
    <property type="entry name" value="ABC_TRANSPORTER_2"/>
    <property type="match status" value="1"/>
</dbReference>
<dbReference type="InterPro" id="IPR003593">
    <property type="entry name" value="AAA+_ATPase"/>
</dbReference>
<dbReference type="PROSITE" id="PS50929">
    <property type="entry name" value="ABC_TM1F"/>
    <property type="match status" value="1"/>
</dbReference>
<comment type="subcellular location">
    <subcellularLocation>
        <location evidence="1">Membrane</location>
        <topology evidence="1">Multi-pass membrane protein</topology>
    </subcellularLocation>
</comment>
<feature type="domain" description="ABC transmembrane type-1" evidence="11">
    <location>
        <begin position="1"/>
        <end position="273"/>
    </location>
</feature>
<comment type="similarity">
    <text evidence="8">Belongs to the ABC transporter superfamily. ABCB family. Heavy Metal importer (TC 3.A.1.210) subfamily.</text>
</comment>
<dbReference type="Gene3D" id="3.40.50.300">
    <property type="entry name" value="P-loop containing nucleotide triphosphate hydrolases"/>
    <property type="match status" value="1"/>
</dbReference>
<keyword evidence="3 9" id="KW-0812">Transmembrane</keyword>
<dbReference type="FunFam" id="3.40.50.300:FF:000287">
    <property type="entry name" value="Multidrug ABC transporter ATP-binding protein"/>
    <property type="match status" value="1"/>
</dbReference>
<evidence type="ECO:0000256" key="1">
    <source>
        <dbReference type="ARBA" id="ARBA00004141"/>
    </source>
</evidence>
<evidence type="ECO:0008006" key="13">
    <source>
        <dbReference type="Google" id="ProtNLM"/>
    </source>
</evidence>
<dbReference type="InterPro" id="IPR003439">
    <property type="entry name" value="ABC_transporter-like_ATP-bd"/>
</dbReference>
<dbReference type="SUPFAM" id="SSF52540">
    <property type="entry name" value="P-loop containing nucleoside triphosphate hydrolases"/>
    <property type="match status" value="1"/>
</dbReference>
<evidence type="ECO:0000256" key="4">
    <source>
        <dbReference type="ARBA" id="ARBA00022741"/>
    </source>
</evidence>
<evidence type="ECO:0000313" key="12">
    <source>
        <dbReference type="EMBL" id="CAD9649244.1"/>
    </source>
</evidence>
<dbReference type="EMBL" id="HBHB01001274">
    <property type="protein sequence ID" value="CAD9649244.1"/>
    <property type="molecule type" value="Transcribed_RNA"/>
</dbReference>
<dbReference type="PANTHER" id="PTHR24221">
    <property type="entry name" value="ATP-BINDING CASSETTE SUB-FAMILY B"/>
    <property type="match status" value="1"/>
</dbReference>
<dbReference type="InterPro" id="IPR039421">
    <property type="entry name" value="Type_1_exporter"/>
</dbReference>
<keyword evidence="4" id="KW-0547">Nucleotide-binding</keyword>
<proteinExistence type="inferred from homology"/>
<evidence type="ECO:0000256" key="9">
    <source>
        <dbReference type="SAM" id="Phobius"/>
    </source>
</evidence>
<feature type="domain" description="ABC transporter" evidence="10">
    <location>
        <begin position="336"/>
        <end position="572"/>
    </location>
</feature>
<feature type="transmembrane region" description="Helical" evidence="9">
    <location>
        <begin position="126"/>
        <end position="147"/>
    </location>
</feature>